<keyword evidence="2" id="KW-1133">Transmembrane helix</keyword>
<dbReference type="Proteomes" id="UP000311919">
    <property type="component" value="Unassembled WGS sequence"/>
</dbReference>
<dbReference type="AlphaFoldDB" id="A0A4Z2D4V2"/>
<feature type="domain" description="OCIA" evidence="3">
    <location>
        <begin position="26"/>
        <end position="107"/>
    </location>
</feature>
<dbReference type="Pfam" id="PF07051">
    <property type="entry name" value="OCIA"/>
    <property type="match status" value="1"/>
</dbReference>
<keyword evidence="2" id="KW-0812">Transmembrane</keyword>
<feature type="region of interest" description="Disordered" evidence="1">
    <location>
        <begin position="154"/>
        <end position="208"/>
    </location>
</feature>
<keyword evidence="5" id="KW-1185">Reference proteome</keyword>
<evidence type="ECO:0000259" key="3">
    <source>
        <dbReference type="Pfam" id="PF07051"/>
    </source>
</evidence>
<feature type="transmembrane region" description="Helical" evidence="2">
    <location>
        <begin position="43"/>
        <end position="61"/>
    </location>
</feature>
<sequence>MFKFNRFKLFQFVSFQDMISPDNTMELTEEDLTTIKKCRSMSFWRGGVPFTIGALMAVSIIEKTEFFSKFRFLRVPTYIFGATIGFAVGKLVCLGECERMFLQLSDSRIKDEILRTKAYGTSRPTFDSPILVNTPVEKHKPMSYAERREYYHGKSEQFKSSYPSSKPPTSTDEEVTASNNTKSNLSYFDKDRPISSFYYDNDDYRPRE</sequence>
<reference evidence="4 5" key="1">
    <citation type="submission" date="2019-03" db="EMBL/GenBank/DDBJ databases">
        <title>An improved genome assembly of the fluke Schistosoma japonicum.</title>
        <authorList>
            <person name="Hu W."/>
            <person name="Luo F."/>
            <person name="Yin M."/>
            <person name="Mo X."/>
            <person name="Sun C."/>
            <person name="Wu Q."/>
            <person name="Zhu B."/>
            <person name="Xiang M."/>
            <person name="Wang J."/>
            <person name="Wang Y."/>
            <person name="Zhang T."/>
            <person name="Xu B."/>
            <person name="Zheng H."/>
            <person name="Feng Z."/>
        </authorList>
    </citation>
    <scope>NUCLEOTIDE SEQUENCE [LARGE SCALE GENOMIC DNA]</scope>
    <source>
        <strain evidence="4">HuSjv2</strain>
        <tissue evidence="4">Worms</tissue>
    </source>
</reference>
<dbReference type="OrthoDB" id="10003372at2759"/>
<accession>A0A4Z2D4V2</accession>
<evidence type="ECO:0000256" key="2">
    <source>
        <dbReference type="SAM" id="Phobius"/>
    </source>
</evidence>
<dbReference type="GO" id="GO:0005768">
    <property type="term" value="C:endosome"/>
    <property type="evidence" value="ECO:0007669"/>
    <property type="project" value="TreeGrafter"/>
</dbReference>
<organism evidence="4 5">
    <name type="scientific">Schistosoma japonicum</name>
    <name type="common">Blood fluke</name>
    <dbReference type="NCBI Taxonomy" id="6182"/>
    <lineage>
        <taxon>Eukaryota</taxon>
        <taxon>Metazoa</taxon>
        <taxon>Spiralia</taxon>
        <taxon>Lophotrochozoa</taxon>
        <taxon>Platyhelminthes</taxon>
        <taxon>Trematoda</taxon>
        <taxon>Digenea</taxon>
        <taxon>Strigeidida</taxon>
        <taxon>Schistosomatoidea</taxon>
        <taxon>Schistosomatidae</taxon>
        <taxon>Schistosoma</taxon>
    </lineage>
</organism>
<proteinExistence type="predicted"/>
<dbReference type="InterPro" id="IPR040187">
    <property type="entry name" value="OCAD1/2"/>
</dbReference>
<feature type="compositionally biased region" description="Low complexity" evidence="1">
    <location>
        <begin position="159"/>
        <end position="170"/>
    </location>
</feature>
<evidence type="ECO:0000256" key="1">
    <source>
        <dbReference type="SAM" id="MobiDB-lite"/>
    </source>
</evidence>
<name>A0A4Z2D4V2_SCHJA</name>
<comment type="caution">
    <text evidence="4">The sequence shown here is derived from an EMBL/GenBank/DDBJ whole genome shotgun (WGS) entry which is preliminary data.</text>
</comment>
<evidence type="ECO:0000313" key="5">
    <source>
        <dbReference type="Proteomes" id="UP000311919"/>
    </source>
</evidence>
<protein>
    <recommendedName>
        <fullName evidence="3">OCIA domain-containing protein</fullName>
    </recommendedName>
</protein>
<feature type="compositionally biased region" description="Polar residues" evidence="1">
    <location>
        <begin position="176"/>
        <end position="186"/>
    </location>
</feature>
<dbReference type="STRING" id="6182.A0A4Z2D4V2"/>
<dbReference type="PANTHER" id="PTHR13336:SF3">
    <property type="entry name" value="OCIA DOMAIN-CONTAINING PROTEIN 1"/>
    <property type="match status" value="1"/>
</dbReference>
<dbReference type="InterPro" id="IPR009764">
    <property type="entry name" value="OCIA_dom"/>
</dbReference>
<keyword evidence="2" id="KW-0472">Membrane</keyword>
<gene>
    <name evidence="4" type="ORF">EWB00_004578</name>
</gene>
<dbReference type="PANTHER" id="PTHR13336">
    <property type="entry name" value="OVARIAN CARCINOMA IMMUNOREACTIVE ANTIGEN"/>
    <property type="match status" value="1"/>
</dbReference>
<evidence type="ECO:0000313" key="4">
    <source>
        <dbReference type="EMBL" id="TNN11515.1"/>
    </source>
</evidence>
<feature type="transmembrane region" description="Helical" evidence="2">
    <location>
        <begin position="73"/>
        <end position="93"/>
    </location>
</feature>
<dbReference type="EMBL" id="SKCS01000290">
    <property type="protein sequence ID" value="TNN11515.1"/>
    <property type="molecule type" value="Genomic_DNA"/>
</dbReference>